<dbReference type="Proteomes" id="UP001396898">
    <property type="component" value="Unassembled WGS sequence"/>
</dbReference>
<evidence type="ECO:0000313" key="2">
    <source>
        <dbReference type="EMBL" id="KAK8001295.1"/>
    </source>
</evidence>
<comment type="caution">
    <text evidence="2">The sequence shown here is derived from an EMBL/GenBank/DDBJ whole genome shotgun (WGS) entry which is preliminary data.</text>
</comment>
<dbReference type="SUPFAM" id="SSF54928">
    <property type="entry name" value="RNA-binding domain, RBD"/>
    <property type="match status" value="1"/>
</dbReference>
<evidence type="ECO:0000256" key="1">
    <source>
        <dbReference type="SAM" id="MobiDB-lite"/>
    </source>
</evidence>
<dbReference type="EMBL" id="JAQQWI010000018">
    <property type="protein sequence ID" value="KAK8001295.1"/>
    <property type="molecule type" value="Genomic_DNA"/>
</dbReference>
<sequence length="315" mass="35567">MDQRTLLRELREGSTPLPPICSTRPELAPGWGRSVSQVREAFRNSTPNGTGTQLNAEVAPFEPRDQIDASLTKENDESATPLPGSSMKAERYLRPDWTVKDPKRINCCLLVTGLPSAVTVTEFIHEMQIRRLGKIAAVCIVPSNPFIFTAAAKVTMWNRAGAESLRDAIRSRNFGFDGHKVKVWWNRLRATPQEEGHQSRVIQVTGHPKLVAPSELLPRFAPYFRFVMDDIVVKQPSPEEMTVEYRFSSFLDQACDAYLFIRTAHAWNEVSCFYRKDPCEPFEDDPPLHQPQRETGPREAVEQQEPVLPPSAGEP</sequence>
<gene>
    <name evidence="2" type="ORF">PG991_013517</name>
</gene>
<dbReference type="InterPro" id="IPR035979">
    <property type="entry name" value="RBD_domain_sf"/>
</dbReference>
<reference evidence="2 3" key="1">
    <citation type="submission" date="2023-01" db="EMBL/GenBank/DDBJ databases">
        <title>Analysis of 21 Apiospora genomes using comparative genomics revels a genus with tremendous synthesis potential of carbohydrate active enzymes and secondary metabolites.</title>
        <authorList>
            <person name="Sorensen T."/>
        </authorList>
    </citation>
    <scope>NUCLEOTIDE SEQUENCE [LARGE SCALE GENOMIC DNA]</scope>
    <source>
        <strain evidence="2 3">CBS 20057</strain>
    </source>
</reference>
<accession>A0ABR1R675</accession>
<keyword evidence="3" id="KW-1185">Reference proteome</keyword>
<proteinExistence type="predicted"/>
<evidence type="ECO:0000313" key="3">
    <source>
        <dbReference type="Proteomes" id="UP001396898"/>
    </source>
</evidence>
<organism evidence="2 3">
    <name type="scientific">Apiospora marii</name>
    <dbReference type="NCBI Taxonomy" id="335849"/>
    <lineage>
        <taxon>Eukaryota</taxon>
        <taxon>Fungi</taxon>
        <taxon>Dikarya</taxon>
        <taxon>Ascomycota</taxon>
        <taxon>Pezizomycotina</taxon>
        <taxon>Sordariomycetes</taxon>
        <taxon>Xylariomycetidae</taxon>
        <taxon>Amphisphaeriales</taxon>
        <taxon>Apiosporaceae</taxon>
        <taxon>Apiospora</taxon>
    </lineage>
</organism>
<protein>
    <submittedName>
        <fullName evidence="2">Uncharacterized protein</fullName>
    </submittedName>
</protein>
<name>A0ABR1R675_9PEZI</name>
<feature type="region of interest" description="Disordered" evidence="1">
    <location>
        <begin position="283"/>
        <end position="315"/>
    </location>
</feature>
<feature type="compositionally biased region" description="Basic and acidic residues" evidence="1">
    <location>
        <begin position="291"/>
        <end position="301"/>
    </location>
</feature>